<keyword evidence="4" id="KW-1185">Reference proteome</keyword>
<keyword evidence="2" id="KW-1133">Transmembrane helix</keyword>
<evidence type="ECO:0000313" key="3">
    <source>
        <dbReference type="EMBL" id="GBP87575.1"/>
    </source>
</evidence>
<name>A0A4C1ZM15_EUMVA</name>
<dbReference type="EMBL" id="BGZK01001869">
    <property type="protein sequence ID" value="GBP87575.1"/>
    <property type="molecule type" value="Genomic_DNA"/>
</dbReference>
<keyword evidence="2" id="KW-0472">Membrane</keyword>
<comment type="caution">
    <text evidence="3">The sequence shown here is derived from an EMBL/GenBank/DDBJ whole genome shotgun (WGS) entry which is preliminary data.</text>
</comment>
<feature type="compositionally biased region" description="Polar residues" evidence="1">
    <location>
        <begin position="209"/>
        <end position="220"/>
    </location>
</feature>
<accession>A0A4C1ZM15</accession>
<protein>
    <submittedName>
        <fullName evidence="3">Uncharacterized protein</fullName>
    </submittedName>
</protein>
<feature type="compositionally biased region" description="Basic residues" evidence="1">
    <location>
        <begin position="148"/>
        <end position="158"/>
    </location>
</feature>
<keyword evidence="2" id="KW-0812">Transmembrane</keyword>
<reference evidence="3 4" key="1">
    <citation type="journal article" date="2019" name="Commun. Biol.">
        <title>The bagworm genome reveals a unique fibroin gene that provides high tensile strength.</title>
        <authorList>
            <person name="Kono N."/>
            <person name="Nakamura H."/>
            <person name="Ohtoshi R."/>
            <person name="Tomita M."/>
            <person name="Numata K."/>
            <person name="Arakawa K."/>
        </authorList>
    </citation>
    <scope>NUCLEOTIDE SEQUENCE [LARGE SCALE GENOMIC DNA]</scope>
</reference>
<evidence type="ECO:0000313" key="4">
    <source>
        <dbReference type="Proteomes" id="UP000299102"/>
    </source>
</evidence>
<feature type="compositionally biased region" description="Polar residues" evidence="1">
    <location>
        <begin position="175"/>
        <end position="184"/>
    </location>
</feature>
<sequence>MEIVPPGEGIRVWCSGGSVHRRVLSVFTVSVFGSVYYISGLVASASRAPDRRAVTPSVRARRPPARRPRCAPARDTCDGCTVPQEANIILDNAVHCLVVVAAVPVHVRLAVTGSALRALSRPTSSHSDGTVKGSDVEEGPFQTVIAKGKMKVARRQRKISNNSSNSDMEIETRQLKPTTKTDSPASPDPPQPKRRSATEKVTVGLNSLKGRSQTISATQN</sequence>
<organism evidence="3 4">
    <name type="scientific">Eumeta variegata</name>
    <name type="common">Bagworm moth</name>
    <name type="synonym">Eumeta japonica</name>
    <dbReference type="NCBI Taxonomy" id="151549"/>
    <lineage>
        <taxon>Eukaryota</taxon>
        <taxon>Metazoa</taxon>
        <taxon>Ecdysozoa</taxon>
        <taxon>Arthropoda</taxon>
        <taxon>Hexapoda</taxon>
        <taxon>Insecta</taxon>
        <taxon>Pterygota</taxon>
        <taxon>Neoptera</taxon>
        <taxon>Endopterygota</taxon>
        <taxon>Lepidoptera</taxon>
        <taxon>Glossata</taxon>
        <taxon>Ditrysia</taxon>
        <taxon>Tineoidea</taxon>
        <taxon>Psychidae</taxon>
        <taxon>Oiketicinae</taxon>
        <taxon>Eumeta</taxon>
    </lineage>
</organism>
<feature type="region of interest" description="Disordered" evidence="1">
    <location>
        <begin position="119"/>
        <end position="220"/>
    </location>
</feature>
<evidence type="ECO:0000256" key="1">
    <source>
        <dbReference type="SAM" id="MobiDB-lite"/>
    </source>
</evidence>
<dbReference type="AlphaFoldDB" id="A0A4C1ZM15"/>
<dbReference type="Proteomes" id="UP000299102">
    <property type="component" value="Unassembled WGS sequence"/>
</dbReference>
<proteinExistence type="predicted"/>
<feature type="transmembrane region" description="Helical" evidence="2">
    <location>
        <begin position="23"/>
        <end position="43"/>
    </location>
</feature>
<gene>
    <name evidence="3" type="ORF">EVAR_65196_1</name>
</gene>
<evidence type="ECO:0000256" key="2">
    <source>
        <dbReference type="SAM" id="Phobius"/>
    </source>
</evidence>